<name>A0ABQ7AI35_BRACR</name>
<evidence type="ECO:0000313" key="2">
    <source>
        <dbReference type="Proteomes" id="UP000266723"/>
    </source>
</evidence>
<sequence length="106" mass="11614">MGIDQSEIVKYPSPLLGLSEETTMAYGSINLAVKAGTVTRVTEFLVIDRPASYNVIMGTPWLNTMRAIPSTYHICLNFPTPNGVEVIWGNPRVSQSNEYVVVDGLP</sequence>
<gene>
    <name evidence="1" type="ORF">DY000_02053106</name>
</gene>
<keyword evidence="2" id="KW-1185">Reference proteome</keyword>
<dbReference type="EMBL" id="QGKV02002055">
    <property type="protein sequence ID" value="KAF3497061.1"/>
    <property type="molecule type" value="Genomic_DNA"/>
</dbReference>
<dbReference type="PANTHER" id="PTHR33240">
    <property type="entry name" value="OS08G0508500 PROTEIN"/>
    <property type="match status" value="1"/>
</dbReference>
<dbReference type="Proteomes" id="UP000266723">
    <property type="component" value="Unassembled WGS sequence"/>
</dbReference>
<evidence type="ECO:0008006" key="3">
    <source>
        <dbReference type="Google" id="ProtNLM"/>
    </source>
</evidence>
<comment type="caution">
    <text evidence="1">The sequence shown here is derived from an EMBL/GenBank/DDBJ whole genome shotgun (WGS) entry which is preliminary data.</text>
</comment>
<accession>A0ABQ7AI35</accession>
<evidence type="ECO:0000313" key="1">
    <source>
        <dbReference type="EMBL" id="KAF3497061.1"/>
    </source>
</evidence>
<protein>
    <recommendedName>
        <fullName evidence="3">Plastocyanin-like domain-containing protein</fullName>
    </recommendedName>
</protein>
<dbReference type="PANTHER" id="PTHR33240:SF8">
    <property type="entry name" value="OS03G0439900 PROTEIN"/>
    <property type="match status" value="1"/>
</dbReference>
<organism evidence="1 2">
    <name type="scientific">Brassica cretica</name>
    <name type="common">Mustard</name>
    <dbReference type="NCBI Taxonomy" id="69181"/>
    <lineage>
        <taxon>Eukaryota</taxon>
        <taxon>Viridiplantae</taxon>
        <taxon>Streptophyta</taxon>
        <taxon>Embryophyta</taxon>
        <taxon>Tracheophyta</taxon>
        <taxon>Spermatophyta</taxon>
        <taxon>Magnoliopsida</taxon>
        <taxon>eudicotyledons</taxon>
        <taxon>Gunneridae</taxon>
        <taxon>Pentapetalae</taxon>
        <taxon>rosids</taxon>
        <taxon>malvids</taxon>
        <taxon>Brassicales</taxon>
        <taxon>Brassicaceae</taxon>
        <taxon>Brassiceae</taxon>
        <taxon>Brassica</taxon>
    </lineage>
</organism>
<proteinExistence type="predicted"/>
<reference evidence="1 2" key="1">
    <citation type="journal article" date="2020" name="BMC Genomics">
        <title>Intraspecific diversification of the crop wild relative Brassica cretica Lam. using demographic model selection.</title>
        <authorList>
            <person name="Kioukis A."/>
            <person name="Michalopoulou V.A."/>
            <person name="Briers L."/>
            <person name="Pirintsos S."/>
            <person name="Studholme D.J."/>
            <person name="Pavlidis P."/>
            <person name="Sarris P.F."/>
        </authorList>
    </citation>
    <scope>NUCLEOTIDE SEQUENCE [LARGE SCALE GENOMIC DNA]</scope>
    <source>
        <strain evidence="2">cv. PFS-1207/04</strain>
    </source>
</reference>